<sequence length="277" mass="31020">MKIRMLFLIMTIALGATKSFAETDASAARPAQVNVGGFEAVRYWIIKKMVLDIDAVLKEQGIESVMCTFRQNQPAKDFSYLGVGPCLVKAFLKSMKTDQSAGAVYTWIKDRQGRFHPVEIQWRPPVGGWSQIIDQVLEMKMEKQLYWIRDHIWGLEEEKVRYSDFILGDLKIILPEDPEALSALAEKGGSWAKNYLSKVKSVSLQLKTTGNEKGKVIFTGDLILTPKSSDEGTSQATTVHLRTNVNVMLLKRPFFLDAKMRTSGTGADVPSTEETLP</sequence>
<evidence type="ECO:0000313" key="2">
    <source>
        <dbReference type="EMBL" id="MDG0817222.1"/>
    </source>
</evidence>
<feature type="signal peptide" evidence="1">
    <location>
        <begin position="1"/>
        <end position="21"/>
    </location>
</feature>
<organism evidence="2 3">
    <name type="scientific">Bdellovibrio svalbardensis</name>
    <dbReference type="NCBI Taxonomy" id="2972972"/>
    <lineage>
        <taxon>Bacteria</taxon>
        <taxon>Pseudomonadati</taxon>
        <taxon>Bdellovibrionota</taxon>
        <taxon>Bdellovibrionia</taxon>
        <taxon>Bdellovibrionales</taxon>
        <taxon>Pseudobdellovibrionaceae</taxon>
        <taxon>Bdellovibrio</taxon>
    </lineage>
</organism>
<dbReference type="RefSeq" id="WP_277578697.1">
    <property type="nucleotide sequence ID" value="NZ_JANRMI010000003.1"/>
</dbReference>
<dbReference type="Proteomes" id="UP001152321">
    <property type="component" value="Unassembled WGS sequence"/>
</dbReference>
<accession>A0ABT6DK30</accession>
<protein>
    <submittedName>
        <fullName evidence="2">Uncharacterized protein</fullName>
    </submittedName>
</protein>
<comment type="caution">
    <text evidence="2">The sequence shown here is derived from an EMBL/GenBank/DDBJ whole genome shotgun (WGS) entry which is preliminary data.</text>
</comment>
<proteinExistence type="predicted"/>
<dbReference type="EMBL" id="JANRMI010000003">
    <property type="protein sequence ID" value="MDG0817222.1"/>
    <property type="molecule type" value="Genomic_DNA"/>
</dbReference>
<feature type="chain" id="PRO_5046430155" evidence="1">
    <location>
        <begin position="22"/>
        <end position="277"/>
    </location>
</feature>
<keyword evidence="1" id="KW-0732">Signal</keyword>
<gene>
    <name evidence="2" type="ORF">NWE73_12650</name>
</gene>
<name>A0ABT6DK30_9BACT</name>
<reference evidence="2" key="1">
    <citation type="submission" date="2022-08" db="EMBL/GenBank/DDBJ databases">
        <title>Novel Bdellovibrio Species Isolated from Svalbard: Designation Bdellovibrio svalbardensis.</title>
        <authorList>
            <person name="Mitchell R.J."/>
            <person name="Choi S.Y."/>
        </authorList>
    </citation>
    <scope>NUCLEOTIDE SEQUENCE</scope>
    <source>
        <strain evidence="2">PAP01</strain>
    </source>
</reference>
<keyword evidence="3" id="KW-1185">Reference proteome</keyword>
<evidence type="ECO:0000313" key="3">
    <source>
        <dbReference type="Proteomes" id="UP001152321"/>
    </source>
</evidence>
<evidence type="ECO:0000256" key="1">
    <source>
        <dbReference type="SAM" id="SignalP"/>
    </source>
</evidence>